<accession>A0A2P2PYT9</accession>
<sequence length="31" mass="3686">MHNIFLVVKNLFQVNTNLLVRSLLFQFPLAR</sequence>
<proteinExistence type="predicted"/>
<reference evidence="1" key="1">
    <citation type="submission" date="2018-02" db="EMBL/GenBank/DDBJ databases">
        <title>Rhizophora mucronata_Transcriptome.</title>
        <authorList>
            <person name="Meera S.P."/>
            <person name="Sreeshan A."/>
            <person name="Augustine A."/>
        </authorList>
    </citation>
    <scope>NUCLEOTIDE SEQUENCE</scope>
    <source>
        <tissue evidence="1">Leaf</tissue>
    </source>
</reference>
<dbReference type="AlphaFoldDB" id="A0A2P2PYT9"/>
<evidence type="ECO:0000313" key="1">
    <source>
        <dbReference type="EMBL" id="MBX59880.1"/>
    </source>
</evidence>
<organism evidence="1">
    <name type="scientific">Rhizophora mucronata</name>
    <name type="common">Asiatic mangrove</name>
    <dbReference type="NCBI Taxonomy" id="61149"/>
    <lineage>
        <taxon>Eukaryota</taxon>
        <taxon>Viridiplantae</taxon>
        <taxon>Streptophyta</taxon>
        <taxon>Embryophyta</taxon>
        <taxon>Tracheophyta</taxon>
        <taxon>Spermatophyta</taxon>
        <taxon>Magnoliopsida</taxon>
        <taxon>eudicotyledons</taxon>
        <taxon>Gunneridae</taxon>
        <taxon>Pentapetalae</taxon>
        <taxon>rosids</taxon>
        <taxon>fabids</taxon>
        <taxon>Malpighiales</taxon>
        <taxon>Rhizophoraceae</taxon>
        <taxon>Rhizophora</taxon>
    </lineage>
</organism>
<name>A0A2P2PYT9_RHIMU</name>
<dbReference type="EMBL" id="GGEC01079396">
    <property type="protein sequence ID" value="MBX59880.1"/>
    <property type="molecule type" value="Transcribed_RNA"/>
</dbReference>
<protein>
    <submittedName>
        <fullName evidence="1">Uncharacterized protein</fullName>
    </submittedName>
</protein>